<evidence type="ECO:0000256" key="1">
    <source>
        <dbReference type="SAM" id="SignalP"/>
    </source>
</evidence>
<name>A0A9X5C707_9FIRM</name>
<feature type="signal peptide" evidence="1">
    <location>
        <begin position="1"/>
        <end position="27"/>
    </location>
</feature>
<organism evidence="2 3">
    <name type="scientific">Schaedlerella arabinosiphila</name>
    <dbReference type="NCBI Taxonomy" id="2044587"/>
    <lineage>
        <taxon>Bacteria</taxon>
        <taxon>Bacillati</taxon>
        <taxon>Bacillota</taxon>
        <taxon>Clostridia</taxon>
        <taxon>Lachnospirales</taxon>
        <taxon>Lachnospiraceae</taxon>
        <taxon>Schaedlerella</taxon>
    </lineage>
</organism>
<dbReference type="Gene3D" id="2.60.40.3760">
    <property type="match status" value="4"/>
</dbReference>
<evidence type="ECO:0000313" key="2">
    <source>
        <dbReference type="EMBL" id="NDO69240.1"/>
    </source>
</evidence>
<protein>
    <recommendedName>
        <fullName evidence="4">GBS Bsp-like repeat-containing protein</fullName>
    </recommendedName>
</protein>
<evidence type="ECO:0000313" key="3">
    <source>
        <dbReference type="Proteomes" id="UP000474104"/>
    </source>
</evidence>
<dbReference type="RefSeq" id="WP_004073798.1">
    <property type="nucleotide sequence ID" value="NZ_CASCYM010000014.1"/>
</dbReference>
<accession>A0A9X5C707</accession>
<comment type="caution">
    <text evidence="2">The sequence shown here is derived from an EMBL/GenBank/DDBJ whole genome shotgun (WGS) entry which is preliminary data.</text>
</comment>
<sequence length="461" mass="50142">MNRKWRRFFPVLFWMLLCVCIPMKASAANFSLSASDVDGTQRIFRIAMNQSEIPNVYQTLFAVWGDQGGQNDLKWYRADEMMDGSYLCDVPVSNHGETGSYTVHAYVESTDGYLYMMGDTGFQVAEMQQPSYEAYARNVTAANYSASGGSFQVWVQGVQAASGVSQVQIPVWCSADQSDIQWYIADLMSDGSFMAEVSAANHGYHTGRYQVHAYVLENNGTLTFVGSTTQDVSSGFSVSNGNLTVAERGGGSSYQIDLYGASIPGLSGVQFAVWAEQGGQDDLVWYQATPYTDGSFSCTVPISNHGQAGNYNVHAYAVLSNGSVQMLRAATFYVENNLSANVQVANINENTGTFDIFISNVSAPGGVQTVQVPVWHAADQSDIRWYTAQLQSNGTYAVTANVANHNYNSGNYNIHVYVTANGGAMSCVCGTTANIRVSSQPQIQVARIAIPNVRFRCLPRG</sequence>
<dbReference type="AlphaFoldDB" id="A0A9X5C707"/>
<gene>
    <name evidence="2" type="ORF">FMM80_11325</name>
</gene>
<feature type="chain" id="PRO_5040978717" description="GBS Bsp-like repeat-containing protein" evidence="1">
    <location>
        <begin position="28"/>
        <end position="461"/>
    </location>
</feature>
<dbReference type="EMBL" id="VIRB01000066">
    <property type="protein sequence ID" value="NDO69240.1"/>
    <property type="molecule type" value="Genomic_DNA"/>
</dbReference>
<dbReference type="Proteomes" id="UP000474104">
    <property type="component" value="Unassembled WGS sequence"/>
</dbReference>
<dbReference type="OrthoDB" id="2051435at2"/>
<dbReference type="InterPro" id="IPR013688">
    <property type="entry name" value="GBS_Bsp-like"/>
</dbReference>
<reference evidence="2 3" key="1">
    <citation type="submission" date="2019-07" db="EMBL/GenBank/DDBJ databases">
        <title>Draft genome sequences of 15 bacterial species constituting the stable defined intestinal microbiota of the GM15 gnotobiotic mouse model.</title>
        <authorList>
            <person name="Elie C."/>
            <person name="Mathieu A."/>
            <person name="Saliou A."/>
            <person name="Darnaud M."/>
            <person name="Leulier F."/>
            <person name="Tamellini A."/>
        </authorList>
    </citation>
    <scope>NUCLEOTIDE SEQUENCE [LARGE SCALE GENOMIC DNA]</scope>
    <source>
        <strain evidence="3">ASF 502</strain>
    </source>
</reference>
<dbReference type="Pfam" id="PF08481">
    <property type="entry name" value="GBS_Bsp-like"/>
    <property type="match status" value="4"/>
</dbReference>
<proteinExistence type="predicted"/>
<evidence type="ECO:0008006" key="4">
    <source>
        <dbReference type="Google" id="ProtNLM"/>
    </source>
</evidence>
<keyword evidence="1" id="KW-0732">Signal</keyword>